<dbReference type="AlphaFoldDB" id="A0AAV8VK11"/>
<evidence type="ECO:0000313" key="2">
    <source>
        <dbReference type="Proteomes" id="UP001159042"/>
    </source>
</evidence>
<protein>
    <recommendedName>
        <fullName evidence="3">Transposase</fullName>
    </recommendedName>
</protein>
<dbReference type="Proteomes" id="UP001159042">
    <property type="component" value="Unassembled WGS sequence"/>
</dbReference>
<dbReference type="PANTHER" id="PTHR47326:SF1">
    <property type="entry name" value="HTH PSQ-TYPE DOMAIN-CONTAINING PROTEIN"/>
    <property type="match status" value="1"/>
</dbReference>
<sequence length="203" mass="23443">MDKLTETQRIETLMMIGYGDRKRTEIEVRDLFNNTHPDYQIHRSTVGRILQKYRFSGHVKDLPRTGRPPVPDDVQLTVLLTVAVNPHVSTRQVGLDLHISHMTAHRILKREKYHPYKLRLIHELAEDDFDRRNLNGPGYLELLEDLVPALVEFYPDEEPDEISPEIWCQHDGAPPHYAGMDIQQVTIASRVAVVIRVHSKTTA</sequence>
<dbReference type="PANTHER" id="PTHR47326">
    <property type="entry name" value="TRANSPOSABLE ELEMENT TC3 TRANSPOSASE-LIKE PROTEIN"/>
    <property type="match status" value="1"/>
</dbReference>
<dbReference type="EMBL" id="JANEYG010000065">
    <property type="protein sequence ID" value="KAJ8914702.1"/>
    <property type="molecule type" value="Genomic_DNA"/>
</dbReference>
<dbReference type="Gene3D" id="3.30.420.10">
    <property type="entry name" value="Ribonuclease H-like superfamily/Ribonuclease H"/>
    <property type="match status" value="1"/>
</dbReference>
<dbReference type="GO" id="GO:0003676">
    <property type="term" value="F:nucleic acid binding"/>
    <property type="evidence" value="ECO:0007669"/>
    <property type="project" value="InterPro"/>
</dbReference>
<comment type="caution">
    <text evidence="1">The sequence shown here is derived from an EMBL/GenBank/DDBJ whole genome shotgun (WGS) entry which is preliminary data.</text>
</comment>
<reference evidence="1 2" key="1">
    <citation type="journal article" date="2023" name="Insect Mol. Biol.">
        <title>Genome sequencing provides insights into the evolution of gene families encoding plant cell wall-degrading enzymes in longhorned beetles.</title>
        <authorList>
            <person name="Shin N.R."/>
            <person name="Okamura Y."/>
            <person name="Kirsch R."/>
            <person name="Pauchet Y."/>
        </authorList>
    </citation>
    <scope>NUCLEOTIDE SEQUENCE [LARGE SCALE GENOMIC DNA]</scope>
    <source>
        <strain evidence="1">EAD_L_NR</strain>
    </source>
</reference>
<dbReference type="InterPro" id="IPR036397">
    <property type="entry name" value="RNaseH_sf"/>
</dbReference>
<accession>A0AAV8VK11</accession>
<gene>
    <name evidence="1" type="ORF">NQ315_017411</name>
</gene>
<evidence type="ECO:0000313" key="1">
    <source>
        <dbReference type="EMBL" id="KAJ8914702.1"/>
    </source>
</evidence>
<name>A0AAV8VK11_9CUCU</name>
<organism evidence="1 2">
    <name type="scientific">Exocentrus adspersus</name>
    <dbReference type="NCBI Taxonomy" id="1586481"/>
    <lineage>
        <taxon>Eukaryota</taxon>
        <taxon>Metazoa</taxon>
        <taxon>Ecdysozoa</taxon>
        <taxon>Arthropoda</taxon>
        <taxon>Hexapoda</taxon>
        <taxon>Insecta</taxon>
        <taxon>Pterygota</taxon>
        <taxon>Neoptera</taxon>
        <taxon>Endopterygota</taxon>
        <taxon>Coleoptera</taxon>
        <taxon>Polyphaga</taxon>
        <taxon>Cucujiformia</taxon>
        <taxon>Chrysomeloidea</taxon>
        <taxon>Cerambycidae</taxon>
        <taxon>Lamiinae</taxon>
        <taxon>Acanthocinini</taxon>
        <taxon>Exocentrus</taxon>
    </lineage>
</organism>
<keyword evidence="2" id="KW-1185">Reference proteome</keyword>
<proteinExistence type="predicted"/>
<evidence type="ECO:0008006" key="3">
    <source>
        <dbReference type="Google" id="ProtNLM"/>
    </source>
</evidence>